<dbReference type="EMBL" id="BDQX01000288">
    <property type="protein sequence ID" value="GBG10038.1"/>
    <property type="molecule type" value="Genomic_DNA"/>
</dbReference>
<organism evidence="2 3">
    <name type="scientific">Paenibacillus agaridevorans</name>
    <dbReference type="NCBI Taxonomy" id="171404"/>
    <lineage>
        <taxon>Bacteria</taxon>
        <taxon>Bacillati</taxon>
        <taxon>Bacillota</taxon>
        <taxon>Bacilli</taxon>
        <taxon>Bacillales</taxon>
        <taxon>Paenibacillaceae</taxon>
        <taxon>Paenibacillus</taxon>
    </lineage>
</organism>
<keyword evidence="3" id="KW-1185">Reference proteome</keyword>
<name>A0A2R5EYB0_9BACL</name>
<gene>
    <name evidence="2" type="ORF">PAT3040_04734</name>
</gene>
<sequence length="37" mass="4141">MFLNNSEGKSHPSQLLSRVFAALGFFIGMITQLEKEV</sequence>
<protein>
    <submittedName>
        <fullName evidence="2">Uncharacterized protein</fullName>
    </submittedName>
</protein>
<dbReference type="AlphaFoldDB" id="A0A2R5EYB0"/>
<dbReference type="Proteomes" id="UP000245202">
    <property type="component" value="Unassembled WGS sequence"/>
</dbReference>
<feature type="non-terminal residue" evidence="2">
    <location>
        <position position="37"/>
    </location>
</feature>
<keyword evidence="1" id="KW-0472">Membrane</keyword>
<proteinExistence type="predicted"/>
<reference evidence="2 3" key="1">
    <citation type="submission" date="2017-08" db="EMBL/GenBank/DDBJ databases">
        <title>Substantial Increase in Enzyme Production by Combined Drug-Resistance Mutations in Paenibacillus agaridevorans.</title>
        <authorList>
            <person name="Tanaka Y."/>
            <person name="Funane K."/>
            <person name="Hosaka T."/>
            <person name="Shiwa Y."/>
            <person name="Fujita N."/>
            <person name="Miyazaki T."/>
            <person name="Yoshikawa H."/>
            <person name="Murakami K."/>
            <person name="Kasahara K."/>
            <person name="Inaoka T."/>
            <person name="Hiraga Y."/>
            <person name="Ochi K."/>
        </authorList>
    </citation>
    <scope>NUCLEOTIDE SEQUENCE [LARGE SCALE GENOMIC DNA]</scope>
    <source>
        <strain evidence="2 3">T-3040</strain>
    </source>
</reference>
<feature type="transmembrane region" description="Helical" evidence="1">
    <location>
        <begin position="15"/>
        <end position="33"/>
    </location>
</feature>
<keyword evidence="1" id="KW-1133">Transmembrane helix</keyword>
<evidence type="ECO:0000313" key="3">
    <source>
        <dbReference type="Proteomes" id="UP000245202"/>
    </source>
</evidence>
<accession>A0A2R5EYB0</accession>
<evidence type="ECO:0000313" key="2">
    <source>
        <dbReference type="EMBL" id="GBG10038.1"/>
    </source>
</evidence>
<evidence type="ECO:0000256" key="1">
    <source>
        <dbReference type="SAM" id="Phobius"/>
    </source>
</evidence>
<keyword evidence="1" id="KW-0812">Transmembrane</keyword>
<comment type="caution">
    <text evidence="2">The sequence shown here is derived from an EMBL/GenBank/DDBJ whole genome shotgun (WGS) entry which is preliminary data.</text>
</comment>